<dbReference type="InterPro" id="IPR022789">
    <property type="entry name" value="ParD"/>
</dbReference>
<evidence type="ECO:0000313" key="2">
    <source>
        <dbReference type="EMBL" id="MBA2114693.1"/>
    </source>
</evidence>
<evidence type="ECO:0000256" key="1">
    <source>
        <dbReference type="ARBA" id="ARBA00022649"/>
    </source>
</evidence>
<gene>
    <name evidence="2" type="ORF">HOV93_18590</name>
</gene>
<dbReference type="InterPro" id="IPR010985">
    <property type="entry name" value="Ribbon_hlx_hlx"/>
</dbReference>
<proteinExistence type="predicted"/>
<keyword evidence="3" id="KW-1185">Reference proteome</keyword>
<dbReference type="Pfam" id="PF03693">
    <property type="entry name" value="ParD_antitoxin"/>
    <property type="match status" value="1"/>
</dbReference>
<name>A0A7V8V4B5_9BACT</name>
<accession>A0A7V8V4B5</accession>
<evidence type="ECO:0008006" key="4">
    <source>
        <dbReference type="Google" id="ProtNLM"/>
    </source>
</evidence>
<dbReference type="RefSeq" id="WP_207396148.1">
    <property type="nucleotide sequence ID" value="NZ_JABRWO010000004.1"/>
</dbReference>
<reference evidence="2 3" key="1">
    <citation type="submission" date="2020-05" db="EMBL/GenBank/DDBJ databases">
        <title>Bremerella alba sp. nov., a novel planctomycete isolated from the surface of the macroalga Fucus spiralis.</title>
        <authorList>
            <person name="Godinho O."/>
            <person name="Botelho R."/>
            <person name="Albuquerque L."/>
            <person name="Wiegand S."/>
            <person name="Da Costa M.S."/>
            <person name="Lobo-Da-Cunha A."/>
            <person name="Jogler C."/>
            <person name="Lage O.M."/>
        </authorList>
    </citation>
    <scope>NUCLEOTIDE SEQUENCE [LARGE SCALE GENOMIC DNA]</scope>
    <source>
        <strain evidence="2 3">FF15</strain>
    </source>
</reference>
<keyword evidence="1" id="KW-1277">Toxin-antitoxin system</keyword>
<dbReference type="Proteomes" id="UP000551616">
    <property type="component" value="Unassembled WGS sequence"/>
</dbReference>
<evidence type="ECO:0000313" key="3">
    <source>
        <dbReference type="Proteomes" id="UP000551616"/>
    </source>
</evidence>
<dbReference type="EMBL" id="JABRWO010000004">
    <property type="protein sequence ID" value="MBA2114693.1"/>
    <property type="molecule type" value="Genomic_DNA"/>
</dbReference>
<dbReference type="Gene3D" id="6.10.10.120">
    <property type="entry name" value="Antitoxin ParD1-like"/>
    <property type="match status" value="1"/>
</dbReference>
<organism evidence="2 3">
    <name type="scientific">Bremerella alba</name>
    <dbReference type="NCBI Taxonomy" id="980252"/>
    <lineage>
        <taxon>Bacteria</taxon>
        <taxon>Pseudomonadati</taxon>
        <taxon>Planctomycetota</taxon>
        <taxon>Planctomycetia</taxon>
        <taxon>Pirellulales</taxon>
        <taxon>Pirellulaceae</taxon>
        <taxon>Bremerella</taxon>
    </lineage>
</organism>
<dbReference type="GO" id="GO:0006355">
    <property type="term" value="P:regulation of DNA-templated transcription"/>
    <property type="evidence" value="ECO:0007669"/>
    <property type="project" value="InterPro"/>
</dbReference>
<sequence length="83" mass="9348">MNVEIPSNKKAFIQSLVTSGRFESNADAMTEAIRLLEAREKLRAEVNKGIEQLKPGEVLEEDEVFLDILAELNDLERSQSENS</sequence>
<dbReference type="AlphaFoldDB" id="A0A7V8V4B5"/>
<comment type="caution">
    <text evidence="2">The sequence shown here is derived from an EMBL/GenBank/DDBJ whole genome shotgun (WGS) entry which is preliminary data.</text>
</comment>
<dbReference type="InterPro" id="IPR038296">
    <property type="entry name" value="ParD_sf"/>
</dbReference>
<protein>
    <recommendedName>
        <fullName evidence="4">Type II toxin-antitoxin system ParD family antitoxin</fullName>
    </recommendedName>
</protein>
<dbReference type="SUPFAM" id="SSF47598">
    <property type="entry name" value="Ribbon-helix-helix"/>
    <property type="match status" value="1"/>
</dbReference>